<keyword evidence="2" id="KW-0456">Lyase</keyword>
<reference evidence="2 3" key="1">
    <citation type="submission" date="2020-08" db="EMBL/GenBank/DDBJ databases">
        <title>Sequencing the genomes of 1000 actinobacteria strains.</title>
        <authorList>
            <person name="Klenk H.-P."/>
        </authorList>
    </citation>
    <scope>NUCLEOTIDE SEQUENCE [LARGE SCALE GENOMIC DNA]</scope>
    <source>
        <strain evidence="2 3">DSM 46659</strain>
    </source>
</reference>
<proteinExistence type="predicted"/>
<dbReference type="PROSITE" id="PS51819">
    <property type="entry name" value="VOC"/>
    <property type="match status" value="1"/>
</dbReference>
<sequence>MLRGFATISLWAEDVVAAKEWYTEVLGIAPYFERRGPDGRLAYVEFRFGDYRSELGLIDRRYAPAGHSSGTGGTVVYCHVNDVKAAYDRLLSLGAAEHEAPTDREEGFITASVLDPFGNILGVMYNPHYLGMLASLTGAAAHGAGQSGSRG</sequence>
<keyword evidence="3" id="KW-1185">Reference proteome</keyword>
<evidence type="ECO:0000313" key="3">
    <source>
        <dbReference type="Proteomes" id="UP000546642"/>
    </source>
</evidence>
<accession>A0A7W9YGK3</accession>
<gene>
    <name evidence="2" type="ORF">HNR23_001818</name>
</gene>
<dbReference type="SUPFAM" id="SSF54593">
    <property type="entry name" value="Glyoxalase/Bleomycin resistance protein/Dihydroxybiphenyl dioxygenase"/>
    <property type="match status" value="1"/>
</dbReference>
<dbReference type="InterPro" id="IPR029068">
    <property type="entry name" value="Glyas_Bleomycin-R_OHBP_Dase"/>
</dbReference>
<evidence type="ECO:0000259" key="1">
    <source>
        <dbReference type="PROSITE" id="PS51819"/>
    </source>
</evidence>
<dbReference type="EMBL" id="JACHDS010000001">
    <property type="protein sequence ID" value="MBB6171758.1"/>
    <property type="molecule type" value="Genomic_DNA"/>
</dbReference>
<dbReference type="RefSeq" id="WP_184074980.1">
    <property type="nucleotide sequence ID" value="NZ_JACHDS010000001.1"/>
</dbReference>
<protein>
    <submittedName>
        <fullName evidence="2">Putative enzyme related to lactoylglutathione lyase</fullName>
    </submittedName>
</protein>
<dbReference type="Gene3D" id="3.10.180.10">
    <property type="entry name" value="2,3-Dihydroxybiphenyl 1,2-Dioxygenase, domain 1"/>
    <property type="match status" value="1"/>
</dbReference>
<name>A0A7W9YGK3_9ACTN</name>
<dbReference type="Pfam" id="PF00903">
    <property type="entry name" value="Glyoxalase"/>
    <property type="match status" value="1"/>
</dbReference>
<dbReference type="InterPro" id="IPR037523">
    <property type="entry name" value="VOC_core"/>
</dbReference>
<dbReference type="Proteomes" id="UP000546642">
    <property type="component" value="Unassembled WGS sequence"/>
</dbReference>
<feature type="domain" description="VOC" evidence="1">
    <location>
        <begin position="4"/>
        <end position="126"/>
    </location>
</feature>
<organism evidence="2 3">
    <name type="scientific">Nocardiopsis mwathae</name>
    <dbReference type="NCBI Taxonomy" id="1472723"/>
    <lineage>
        <taxon>Bacteria</taxon>
        <taxon>Bacillati</taxon>
        <taxon>Actinomycetota</taxon>
        <taxon>Actinomycetes</taxon>
        <taxon>Streptosporangiales</taxon>
        <taxon>Nocardiopsidaceae</taxon>
        <taxon>Nocardiopsis</taxon>
    </lineage>
</organism>
<dbReference type="GO" id="GO:0016829">
    <property type="term" value="F:lyase activity"/>
    <property type="evidence" value="ECO:0007669"/>
    <property type="project" value="UniProtKB-KW"/>
</dbReference>
<dbReference type="InterPro" id="IPR004360">
    <property type="entry name" value="Glyas_Fos-R_dOase_dom"/>
</dbReference>
<dbReference type="AlphaFoldDB" id="A0A7W9YGK3"/>
<evidence type="ECO:0000313" key="2">
    <source>
        <dbReference type="EMBL" id="MBB6171758.1"/>
    </source>
</evidence>
<comment type="caution">
    <text evidence="2">The sequence shown here is derived from an EMBL/GenBank/DDBJ whole genome shotgun (WGS) entry which is preliminary data.</text>
</comment>